<name>A0A9P3GR75_9APHY</name>
<keyword evidence="3" id="KW-1185">Reference proteome</keyword>
<comment type="caution">
    <text evidence="2">The sequence shown here is derived from an EMBL/GenBank/DDBJ whole genome shotgun (WGS) entry which is preliminary data.</text>
</comment>
<dbReference type="EMBL" id="BPQB01000107">
    <property type="protein sequence ID" value="GJE99361.1"/>
    <property type="molecule type" value="Genomic_DNA"/>
</dbReference>
<protein>
    <submittedName>
        <fullName evidence="2">Uncharacterized protein</fullName>
    </submittedName>
</protein>
<evidence type="ECO:0000256" key="1">
    <source>
        <dbReference type="SAM" id="MobiDB-lite"/>
    </source>
</evidence>
<sequence length="70" mass="7592">MAVVGLPGTTSTSRTTALSRSTPRSKYPIYKLIYLAVAINGSAVGASDKTYFVRWSAFGHHSPAERCTRE</sequence>
<organism evidence="2 3">
    <name type="scientific">Phanerochaete sordida</name>
    <dbReference type="NCBI Taxonomy" id="48140"/>
    <lineage>
        <taxon>Eukaryota</taxon>
        <taxon>Fungi</taxon>
        <taxon>Dikarya</taxon>
        <taxon>Basidiomycota</taxon>
        <taxon>Agaricomycotina</taxon>
        <taxon>Agaricomycetes</taxon>
        <taxon>Polyporales</taxon>
        <taxon>Phanerochaetaceae</taxon>
        <taxon>Phanerochaete</taxon>
    </lineage>
</organism>
<evidence type="ECO:0000313" key="3">
    <source>
        <dbReference type="Proteomes" id="UP000703269"/>
    </source>
</evidence>
<dbReference type="Proteomes" id="UP000703269">
    <property type="component" value="Unassembled WGS sequence"/>
</dbReference>
<proteinExistence type="predicted"/>
<feature type="compositionally biased region" description="Low complexity" evidence="1">
    <location>
        <begin position="9"/>
        <end position="22"/>
    </location>
</feature>
<feature type="region of interest" description="Disordered" evidence="1">
    <location>
        <begin position="1"/>
        <end position="22"/>
    </location>
</feature>
<evidence type="ECO:0000313" key="2">
    <source>
        <dbReference type="EMBL" id="GJE99361.1"/>
    </source>
</evidence>
<dbReference type="AlphaFoldDB" id="A0A9P3GR75"/>
<gene>
    <name evidence="2" type="ORF">PsYK624_156150</name>
</gene>
<accession>A0A9P3GR75</accession>
<reference evidence="2 3" key="1">
    <citation type="submission" date="2021-08" db="EMBL/GenBank/DDBJ databases">
        <title>Draft Genome Sequence of Phanerochaete sordida strain YK-624.</title>
        <authorList>
            <person name="Mori T."/>
            <person name="Dohra H."/>
            <person name="Suzuki T."/>
            <person name="Kawagishi H."/>
            <person name="Hirai H."/>
        </authorList>
    </citation>
    <scope>NUCLEOTIDE SEQUENCE [LARGE SCALE GENOMIC DNA]</scope>
    <source>
        <strain evidence="2 3">YK-624</strain>
    </source>
</reference>